<keyword evidence="1" id="KW-0812">Transmembrane</keyword>
<feature type="transmembrane region" description="Helical" evidence="1">
    <location>
        <begin position="91"/>
        <end position="108"/>
    </location>
</feature>
<keyword evidence="1" id="KW-1133">Transmembrane helix</keyword>
<dbReference type="AlphaFoldDB" id="E8N597"/>
<dbReference type="HOGENOM" id="CLU_466647_0_0_0"/>
<organism evidence="2 3">
    <name type="scientific">Anaerolinea thermophila (strain DSM 14523 / JCM 11388 / NBRC 100420 / UNI-1)</name>
    <dbReference type="NCBI Taxonomy" id="926569"/>
    <lineage>
        <taxon>Bacteria</taxon>
        <taxon>Bacillati</taxon>
        <taxon>Chloroflexota</taxon>
        <taxon>Anaerolineae</taxon>
        <taxon>Anaerolineales</taxon>
        <taxon>Anaerolineaceae</taxon>
        <taxon>Anaerolinea</taxon>
    </lineage>
</organism>
<accession>E8N597</accession>
<dbReference type="PANTHER" id="PTHR41710">
    <property type="entry name" value="GLYCOSYL TRANSFERASE, FAMILY 39"/>
    <property type="match status" value="1"/>
</dbReference>
<dbReference type="STRING" id="926569.ANT_15850"/>
<evidence type="ECO:0000313" key="3">
    <source>
        <dbReference type="Proteomes" id="UP000008922"/>
    </source>
</evidence>
<feature type="transmembrane region" description="Helical" evidence="1">
    <location>
        <begin position="370"/>
        <end position="388"/>
    </location>
</feature>
<feature type="transmembrane region" description="Helical" evidence="1">
    <location>
        <begin position="205"/>
        <end position="227"/>
    </location>
</feature>
<dbReference type="InterPro" id="IPR019962">
    <property type="entry name" value="CHP03663"/>
</dbReference>
<dbReference type="eggNOG" id="COG4745">
    <property type="taxonomic scope" value="Bacteria"/>
</dbReference>
<dbReference type="KEGG" id="atm:ANT_15850"/>
<keyword evidence="3" id="KW-1185">Reference proteome</keyword>
<dbReference type="InParanoid" id="E8N597"/>
<name>E8N597_ANATU</name>
<evidence type="ECO:0000313" key="2">
    <source>
        <dbReference type="EMBL" id="BAJ63611.1"/>
    </source>
</evidence>
<feature type="transmembrane region" description="Helical" evidence="1">
    <location>
        <begin position="20"/>
        <end position="40"/>
    </location>
</feature>
<reference evidence="2 3" key="1">
    <citation type="submission" date="2010-12" db="EMBL/GenBank/DDBJ databases">
        <title>Whole genome sequence of Anaerolinea thermophila UNI-1.</title>
        <authorList>
            <person name="Narita-Yamada S."/>
            <person name="Kishi E."/>
            <person name="Watanabe Y."/>
            <person name="Takasaki K."/>
            <person name="Ankai A."/>
            <person name="Oguchi A."/>
            <person name="Fukui S."/>
            <person name="Takahashi M."/>
            <person name="Yashiro I."/>
            <person name="Hosoyama A."/>
            <person name="Sekiguchi Y."/>
            <person name="Hanada S."/>
            <person name="Fujita N."/>
        </authorList>
    </citation>
    <scope>NUCLEOTIDE SEQUENCE [LARGE SCALE GENOMIC DNA]</scope>
    <source>
        <strain evidence="3">DSM 14523 / JCM 11388 / NBRC 100420 / UNI-1</strain>
    </source>
</reference>
<protein>
    <submittedName>
        <fullName evidence="2">Hypothetical membrane protein</fullName>
    </submittedName>
</protein>
<feature type="transmembrane region" description="Helical" evidence="1">
    <location>
        <begin position="174"/>
        <end position="193"/>
    </location>
</feature>
<keyword evidence="1" id="KW-0472">Membrane</keyword>
<feature type="transmembrane region" description="Helical" evidence="1">
    <location>
        <begin position="338"/>
        <end position="358"/>
    </location>
</feature>
<feature type="transmembrane region" description="Helical" evidence="1">
    <location>
        <begin position="307"/>
        <end position="326"/>
    </location>
</feature>
<feature type="transmembrane region" description="Helical" evidence="1">
    <location>
        <begin position="283"/>
        <end position="301"/>
    </location>
</feature>
<feature type="transmembrane region" description="Helical" evidence="1">
    <location>
        <begin position="66"/>
        <end position="84"/>
    </location>
</feature>
<feature type="transmembrane region" description="Helical" evidence="1">
    <location>
        <begin position="400"/>
        <end position="417"/>
    </location>
</feature>
<feature type="transmembrane region" description="Helical" evidence="1">
    <location>
        <begin position="255"/>
        <end position="276"/>
    </location>
</feature>
<proteinExistence type="predicted"/>
<sequence>MKCGTMSSISFSENSESQTVIQRSWVFAGIVILGLVLRFFNLGAAPLGESEAQQAYHVLNPADESFVSPLYMSITSFLFWLFGATNFLARLLPALMGSALIFLPLFFQKEQKDGSALWIALWLAIDPGLVATSRQVNTQILLLTTLLFSLVFLWNKKYFLGLLFGLFSIFSTPFFFHILIPVLLTGFVATYFWGMDFTPIRMKDFLKPWIWIVFLVVFLLISCFMFLPQNLGGWVNFLPQYLKAWRSSSETGYSLFLFGIIGYESALLFMAILGGIRFFKQNTTARVMLTGAGLTLLWVLVFPGKQVLDLIFVIAPLTYLAGIQLHEMIQHSLRERRLSLVLGIALLGIFAYLSQIIFRGFGGENLFLKVLSILIPLLVAMILTLIVMWDSSLSTALHGIYWALGIFLILLSTFSLFRITSVESGKEVWKVPGAIQGERTMLSFVKEVDEWRKVRSTPLTVAIPAEGYVWKWVFRNYSTVPLGTGLSNGSQPDILVTSSMVTMDSTVGYRGRVFQAGQIVNWAFLTPSEWLEWIFSRNLPNVVIQKQEVILWVRNEILAEGLSGIQSSTSPGAFSTLPKEKQTD</sequence>
<gene>
    <name evidence="2" type="ordered locus">ANT_15850</name>
</gene>
<dbReference type="Proteomes" id="UP000008922">
    <property type="component" value="Chromosome"/>
</dbReference>
<dbReference type="EMBL" id="AP012029">
    <property type="protein sequence ID" value="BAJ63611.1"/>
    <property type="molecule type" value="Genomic_DNA"/>
</dbReference>
<dbReference type="PANTHER" id="PTHR41710:SF2">
    <property type="entry name" value="GLYCOSYL TRANSFERASE FAMILY 39_83 DOMAIN-CONTAINING PROTEIN"/>
    <property type="match status" value="1"/>
</dbReference>
<evidence type="ECO:0000256" key="1">
    <source>
        <dbReference type="SAM" id="Phobius"/>
    </source>
</evidence>
<feature type="transmembrane region" description="Helical" evidence="1">
    <location>
        <begin position="138"/>
        <end position="154"/>
    </location>
</feature>